<dbReference type="EMBL" id="JACHMQ010000001">
    <property type="protein sequence ID" value="MBB6394132.1"/>
    <property type="molecule type" value="Genomic_DNA"/>
</dbReference>
<comment type="similarity">
    <text evidence="1">Belongs to the universal stress protein A family.</text>
</comment>
<protein>
    <submittedName>
        <fullName evidence="3">Nucleotide-binding universal stress UspA family protein</fullName>
    </submittedName>
</protein>
<feature type="domain" description="UspA" evidence="2">
    <location>
        <begin position="1"/>
        <end position="139"/>
    </location>
</feature>
<dbReference type="AlphaFoldDB" id="A0A7X0FVV6"/>
<dbReference type="Pfam" id="PF00582">
    <property type="entry name" value="Usp"/>
    <property type="match status" value="2"/>
</dbReference>
<evidence type="ECO:0000313" key="4">
    <source>
        <dbReference type="Proteomes" id="UP000546324"/>
    </source>
</evidence>
<dbReference type="InterPro" id="IPR006015">
    <property type="entry name" value="Universal_stress_UspA"/>
</dbReference>
<dbReference type="PANTHER" id="PTHR46268">
    <property type="entry name" value="STRESS RESPONSE PROTEIN NHAX"/>
    <property type="match status" value="1"/>
</dbReference>
<accession>A0A7X0FVV6</accession>
<dbReference type="PANTHER" id="PTHR46268:SF6">
    <property type="entry name" value="UNIVERSAL STRESS PROTEIN UP12"/>
    <property type="match status" value="1"/>
</dbReference>
<sequence>MSEPIVVGTDGSDEAAGALDWAAAEAATRERPLHIVHAVESWPYKTPLFAPPETAERMTRAGRTLLAAARERVQERWPDLEIATELVAEEAWQALRAQSEKAFELVVASRGRGGFSSLLLGSTSLRLAGHSAVPVVIVRGGGADRGEVVVGIDLARQMDPVLDYAFEAAALHGARLRVVHAWQTFATLIEAGYAVDADQIEDDLRKEVVAAYQPVRRTHPGVDVADEIVLEHPVTALADASRSARLLVVGAHDRRWSAPQLGSTCHGAIHQAQCAVAVVPAH</sequence>
<dbReference type="RefSeq" id="WP_185023831.1">
    <property type="nucleotide sequence ID" value="NZ_JACHMQ010000001.1"/>
</dbReference>
<feature type="domain" description="UspA" evidence="2">
    <location>
        <begin position="148"/>
        <end position="280"/>
    </location>
</feature>
<keyword evidence="4" id="KW-1185">Reference proteome</keyword>
<comment type="caution">
    <text evidence="3">The sequence shown here is derived from an EMBL/GenBank/DDBJ whole genome shotgun (WGS) entry which is preliminary data.</text>
</comment>
<dbReference type="InterPro" id="IPR014729">
    <property type="entry name" value="Rossmann-like_a/b/a_fold"/>
</dbReference>
<dbReference type="SUPFAM" id="SSF52402">
    <property type="entry name" value="Adenine nucleotide alpha hydrolases-like"/>
    <property type="match status" value="2"/>
</dbReference>
<evidence type="ECO:0000256" key="1">
    <source>
        <dbReference type="ARBA" id="ARBA00008791"/>
    </source>
</evidence>
<evidence type="ECO:0000259" key="2">
    <source>
        <dbReference type="Pfam" id="PF00582"/>
    </source>
</evidence>
<dbReference type="InterPro" id="IPR006016">
    <property type="entry name" value="UspA"/>
</dbReference>
<name>A0A7X0FVV6_9ACTN</name>
<reference evidence="3 4" key="1">
    <citation type="submission" date="2020-08" db="EMBL/GenBank/DDBJ databases">
        <title>Sequencing the genomes of 1000 actinobacteria strains.</title>
        <authorList>
            <person name="Klenk H.-P."/>
        </authorList>
    </citation>
    <scope>NUCLEOTIDE SEQUENCE [LARGE SCALE GENOMIC DNA]</scope>
    <source>
        <strain evidence="3 4">DSM 43675</strain>
    </source>
</reference>
<organism evidence="3 4">
    <name type="scientific">Actinomadura coerulea</name>
    <dbReference type="NCBI Taxonomy" id="46159"/>
    <lineage>
        <taxon>Bacteria</taxon>
        <taxon>Bacillati</taxon>
        <taxon>Actinomycetota</taxon>
        <taxon>Actinomycetes</taxon>
        <taxon>Streptosporangiales</taxon>
        <taxon>Thermomonosporaceae</taxon>
        <taxon>Actinomadura</taxon>
    </lineage>
</organism>
<evidence type="ECO:0000313" key="3">
    <source>
        <dbReference type="EMBL" id="MBB6394132.1"/>
    </source>
</evidence>
<dbReference type="PRINTS" id="PR01438">
    <property type="entry name" value="UNVRSLSTRESS"/>
</dbReference>
<dbReference type="Gene3D" id="3.40.50.620">
    <property type="entry name" value="HUPs"/>
    <property type="match status" value="2"/>
</dbReference>
<gene>
    <name evidence="3" type="ORF">BKA00_001046</name>
</gene>
<dbReference type="Proteomes" id="UP000546324">
    <property type="component" value="Unassembled WGS sequence"/>
</dbReference>
<proteinExistence type="inferred from homology"/>